<dbReference type="KEGG" id="mlb:MLBr02265"/>
<dbReference type="EMBL" id="FM211192">
    <property type="protein sequence ID" value="CAR72363.1"/>
    <property type="molecule type" value="Genomic_DNA"/>
</dbReference>
<evidence type="ECO:0000313" key="1">
    <source>
        <dbReference type="EMBL" id="CAR72363.1"/>
    </source>
</evidence>
<dbReference type="Proteomes" id="UP000006900">
    <property type="component" value="Chromosome"/>
</dbReference>
<proteinExistence type="predicted"/>
<accession>A0A0H3MRT3</accession>
<dbReference type="HOGENOM" id="CLU_2700795_0_0_11"/>
<reference evidence="1 2" key="1">
    <citation type="journal article" date="2009" name="Nat. Genet.">
        <title>Comparative genomic and phylogeographic analysis of Mycobacterium leprae.</title>
        <authorList>
            <person name="Monot M."/>
            <person name="Honore N."/>
            <person name="Garnier T."/>
            <person name="Zidane N."/>
            <person name="Sherafi D."/>
            <person name="Paniz-Mondolfi A."/>
            <person name="Matsuoka M."/>
            <person name="Taylor G.M."/>
            <person name="Donoghue H.D."/>
            <person name="Bouwman A."/>
            <person name="Mays S."/>
            <person name="Watson C."/>
            <person name="Lockwood D."/>
            <person name="Khamispour A."/>
            <person name="Dowlati Y."/>
            <person name="Jianping S."/>
            <person name="Rea T.H."/>
            <person name="Vera-Cabrera L."/>
            <person name="Stefani M.M."/>
            <person name="Banu S."/>
            <person name="Macdonald M."/>
            <person name="Sapkota B.R."/>
            <person name="Spencer J.S."/>
            <person name="Thomas J."/>
            <person name="Harshman K."/>
            <person name="Singh P."/>
            <person name="Busso P."/>
            <person name="Gattiker A."/>
            <person name="Rougemont J."/>
            <person name="Brennan P.J."/>
            <person name="Cole S.T."/>
        </authorList>
    </citation>
    <scope>NUCLEOTIDE SEQUENCE [LARGE SCALE GENOMIC DNA]</scope>
    <source>
        <strain evidence="2">Br4923</strain>
    </source>
</reference>
<evidence type="ECO:0000313" key="2">
    <source>
        <dbReference type="Proteomes" id="UP000006900"/>
    </source>
</evidence>
<protein>
    <submittedName>
        <fullName evidence="1">Uncharacterized protein</fullName>
    </submittedName>
</protein>
<organism evidence="1 2">
    <name type="scientific">Mycobacterium leprae (strain Br4923)</name>
    <dbReference type="NCBI Taxonomy" id="561304"/>
    <lineage>
        <taxon>Bacteria</taxon>
        <taxon>Bacillati</taxon>
        <taxon>Actinomycetota</taxon>
        <taxon>Actinomycetes</taxon>
        <taxon>Mycobacteriales</taxon>
        <taxon>Mycobacteriaceae</taxon>
        <taxon>Mycobacterium</taxon>
    </lineage>
</organism>
<sequence>MPSLDQHTWTLPDGGADAEDAKPLLRVWPSEVPTGVGCMKQFKLVNGGLTEKVEMLTGICPVVRFDSARFFFA</sequence>
<name>A0A0H3MRT3_MYCLB</name>
<dbReference type="AlphaFoldDB" id="A0A0H3MRT3"/>
<gene>
    <name evidence="1" type="ordered locus">MLBr02265</name>
</gene>